<dbReference type="AlphaFoldDB" id="A0A3A3FKM4"/>
<dbReference type="OrthoDB" id="1633110at2"/>
<evidence type="ECO:0000256" key="11">
    <source>
        <dbReference type="SAM" id="SignalP"/>
    </source>
</evidence>
<evidence type="ECO:0000256" key="7">
    <source>
        <dbReference type="ARBA" id="ARBA00022842"/>
    </source>
</evidence>
<gene>
    <name evidence="12" type="ORF">D3871_25695</name>
</gene>
<dbReference type="RefSeq" id="WP_119771938.1">
    <property type="nucleotide sequence ID" value="NZ_QYUO01000003.1"/>
</dbReference>
<dbReference type="Proteomes" id="UP000265955">
    <property type="component" value="Unassembled WGS sequence"/>
</dbReference>
<keyword evidence="4" id="KW-0028">Amino-acid biosynthesis</keyword>
<comment type="caution">
    <text evidence="12">The sequence shown here is derived from an EMBL/GenBank/DDBJ whole genome shotgun (WGS) entry which is preliminary data.</text>
</comment>
<comment type="cofactor">
    <cofactor evidence="1">
        <name>Mg(2+)</name>
        <dbReference type="ChEBI" id="CHEBI:18420"/>
    </cofactor>
</comment>
<evidence type="ECO:0000256" key="5">
    <source>
        <dbReference type="ARBA" id="ARBA00022723"/>
    </source>
</evidence>
<dbReference type="PANTHER" id="PTHR43344">
    <property type="entry name" value="PHOSPHOSERINE PHOSPHATASE"/>
    <property type="match status" value="1"/>
</dbReference>
<evidence type="ECO:0000256" key="4">
    <source>
        <dbReference type="ARBA" id="ARBA00022605"/>
    </source>
</evidence>
<sequence>MDRRLFLGRVGTAAAATLPLSVLAANAPDVAAAPVELDRAKWSAPTRQAIEALIARHGKHSAGYTANRRPYAVFDWDNTCIMNDTEEALFMYQINKLAFRLTPEDFGTIIRKGVPAGAFAADYKNAEGQSVTLDAITADLDADYAYLHANYRGMKGSKTLEEITADDHFIDFRAKLYYLYEAINDTHGPNIGYPWVIYFFANMTRAEVAALAEESNDNGLSDQIAKLKLASAKSLPGKAGVVSVSHTRGLRLTPEIANLMEVLRRNGIDIYVSTASLEDVVRVFASLPKYGYHVAPENVIGLRLDMNGDVYQSAYRKNWPLNWGPGKSLTIRSELIATKGYGPIFVAGDSDGDYDMLRDFPETEVGLLVNRLKKGNIGSLCKLAAEQRGSNKPRFVMQGRFEVTGQWLPREETLKLGQKEPKLLA</sequence>
<keyword evidence="7" id="KW-0460">Magnesium</keyword>
<dbReference type="GO" id="GO:0000287">
    <property type="term" value="F:magnesium ion binding"/>
    <property type="evidence" value="ECO:0007669"/>
    <property type="project" value="TreeGrafter"/>
</dbReference>
<dbReference type="Gene3D" id="1.20.1440.320">
    <property type="match status" value="1"/>
</dbReference>
<name>A0A3A3FKM4_9BURK</name>
<keyword evidence="11" id="KW-0732">Signal</keyword>
<evidence type="ECO:0000256" key="2">
    <source>
        <dbReference type="ARBA" id="ARBA00005135"/>
    </source>
</evidence>
<dbReference type="GO" id="GO:0036424">
    <property type="term" value="F:L-phosphoserine phosphatase activity"/>
    <property type="evidence" value="ECO:0007669"/>
    <property type="project" value="TreeGrafter"/>
</dbReference>
<comment type="catalytic activity">
    <reaction evidence="9">
        <text>O-phospho-L-serine + H2O = L-serine + phosphate</text>
        <dbReference type="Rhea" id="RHEA:21208"/>
        <dbReference type="ChEBI" id="CHEBI:15377"/>
        <dbReference type="ChEBI" id="CHEBI:33384"/>
        <dbReference type="ChEBI" id="CHEBI:43474"/>
        <dbReference type="ChEBI" id="CHEBI:57524"/>
        <dbReference type="EC" id="3.1.3.3"/>
    </reaction>
</comment>
<dbReference type="GO" id="GO:0006564">
    <property type="term" value="P:L-serine biosynthetic process"/>
    <property type="evidence" value="ECO:0007669"/>
    <property type="project" value="UniProtKB-KW"/>
</dbReference>
<comment type="pathway">
    <text evidence="2">Amino-acid biosynthesis; L-serine biosynthesis; L-serine from 3-phospho-D-glycerate: step 3/3.</text>
</comment>
<keyword evidence="13" id="KW-1185">Reference proteome</keyword>
<dbReference type="EC" id="3.1.3.3" evidence="3"/>
<keyword evidence="6 12" id="KW-0378">Hydrolase</keyword>
<protein>
    <recommendedName>
        <fullName evidence="3">phosphoserine phosphatase</fullName>
        <ecNumber evidence="3">3.1.3.3</ecNumber>
    </recommendedName>
</protein>
<keyword evidence="8" id="KW-0718">Serine biosynthesis</keyword>
<evidence type="ECO:0000256" key="10">
    <source>
        <dbReference type="ARBA" id="ARBA00048523"/>
    </source>
</evidence>
<feature type="signal peptide" evidence="11">
    <location>
        <begin position="1"/>
        <end position="24"/>
    </location>
</feature>
<evidence type="ECO:0000256" key="6">
    <source>
        <dbReference type="ARBA" id="ARBA00022801"/>
    </source>
</evidence>
<evidence type="ECO:0000256" key="9">
    <source>
        <dbReference type="ARBA" id="ARBA00048138"/>
    </source>
</evidence>
<evidence type="ECO:0000313" key="12">
    <source>
        <dbReference type="EMBL" id="RJF92052.1"/>
    </source>
</evidence>
<dbReference type="EMBL" id="QYUO01000003">
    <property type="protein sequence ID" value="RJF92052.1"/>
    <property type="molecule type" value="Genomic_DNA"/>
</dbReference>
<evidence type="ECO:0000256" key="3">
    <source>
        <dbReference type="ARBA" id="ARBA00012640"/>
    </source>
</evidence>
<dbReference type="Gene3D" id="3.40.50.1000">
    <property type="entry name" value="HAD superfamily/HAD-like"/>
    <property type="match status" value="1"/>
</dbReference>
<evidence type="ECO:0000256" key="1">
    <source>
        <dbReference type="ARBA" id="ARBA00001946"/>
    </source>
</evidence>
<organism evidence="12 13">
    <name type="scientific">Noviherbaspirillum saxi</name>
    <dbReference type="NCBI Taxonomy" id="2320863"/>
    <lineage>
        <taxon>Bacteria</taxon>
        <taxon>Pseudomonadati</taxon>
        <taxon>Pseudomonadota</taxon>
        <taxon>Betaproteobacteria</taxon>
        <taxon>Burkholderiales</taxon>
        <taxon>Oxalobacteraceae</taxon>
        <taxon>Noviherbaspirillum</taxon>
    </lineage>
</organism>
<comment type="catalytic activity">
    <reaction evidence="10">
        <text>O-phospho-D-serine + H2O = D-serine + phosphate</text>
        <dbReference type="Rhea" id="RHEA:24873"/>
        <dbReference type="ChEBI" id="CHEBI:15377"/>
        <dbReference type="ChEBI" id="CHEBI:35247"/>
        <dbReference type="ChEBI" id="CHEBI:43474"/>
        <dbReference type="ChEBI" id="CHEBI:58680"/>
        <dbReference type="EC" id="3.1.3.3"/>
    </reaction>
</comment>
<dbReference type="InterPro" id="IPR023214">
    <property type="entry name" value="HAD_sf"/>
</dbReference>
<accession>A0A3A3FKM4</accession>
<dbReference type="InterPro" id="IPR050582">
    <property type="entry name" value="HAD-like_SerB"/>
</dbReference>
<evidence type="ECO:0000256" key="8">
    <source>
        <dbReference type="ARBA" id="ARBA00023299"/>
    </source>
</evidence>
<dbReference type="InterPro" id="IPR036412">
    <property type="entry name" value="HAD-like_sf"/>
</dbReference>
<feature type="chain" id="PRO_5017180361" description="phosphoserine phosphatase" evidence="11">
    <location>
        <begin position="25"/>
        <end position="425"/>
    </location>
</feature>
<proteinExistence type="predicted"/>
<dbReference type="GO" id="GO:0005737">
    <property type="term" value="C:cytoplasm"/>
    <property type="evidence" value="ECO:0007669"/>
    <property type="project" value="TreeGrafter"/>
</dbReference>
<reference evidence="13" key="1">
    <citation type="submission" date="2018-09" db="EMBL/GenBank/DDBJ databases">
        <authorList>
            <person name="Zhu H."/>
        </authorList>
    </citation>
    <scope>NUCLEOTIDE SEQUENCE [LARGE SCALE GENOMIC DNA]</scope>
    <source>
        <strain evidence="13">K1R23-30</strain>
    </source>
</reference>
<dbReference type="PANTHER" id="PTHR43344:SF2">
    <property type="entry name" value="PHOSPHOSERINE PHOSPHATASE"/>
    <property type="match status" value="1"/>
</dbReference>
<dbReference type="SUPFAM" id="SSF56784">
    <property type="entry name" value="HAD-like"/>
    <property type="match status" value="1"/>
</dbReference>
<keyword evidence="5" id="KW-0479">Metal-binding</keyword>
<evidence type="ECO:0000313" key="13">
    <source>
        <dbReference type="Proteomes" id="UP000265955"/>
    </source>
</evidence>